<keyword evidence="3 7" id="KW-0963">Cytoplasm</keyword>
<proteinExistence type="inferred from homology"/>
<evidence type="ECO:0000256" key="6">
    <source>
        <dbReference type="ARBA" id="ARBA00053139"/>
    </source>
</evidence>
<evidence type="ECO:0000256" key="4">
    <source>
        <dbReference type="ARBA" id="ARBA00022701"/>
    </source>
</evidence>
<comment type="caution">
    <text evidence="10">The sequence shown here is derived from an EMBL/GenBank/DDBJ whole genome shotgun (WGS) entry which is preliminary data.</text>
</comment>
<dbReference type="GO" id="GO:0000922">
    <property type="term" value="C:spindle pole"/>
    <property type="evidence" value="ECO:0007669"/>
    <property type="project" value="InterPro"/>
</dbReference>
<evidence type="ECO:0000313" key="11">
    <source>
        <dbReference type="Proteomes" id="UP000593579"/>
    </source>
</evidence>
<protein>
    <recommendedName>
        <fullName evidence="7">Gamma-tubulin complex component</fullName>
    </recommendedName>
</protein>
<dbReference type="GO" id="GO:0051321">
    <property type="term" value="P:meiotic cell cycle"/>
    <property type="evidence" value="ECO:0007669"/>
    <property type="project" value="TreeGrafter"/>
</dbReference>
<reference evidence="10 11" key="1">
    <citation type="journal article" date="2019" name="Genome Biol. Evol.">
        <title>Insights into the evolution of the New World diploid cottons (Gossypium, subgenus Houzingenia) based on genome sequencing.</title>
        <authorList>
            <person name="Grover C.E."/>
            <person name="Arick M.A. 2nd"/>
            <person name="Thrash A."/>
            <person name="Conover J.L."/>
            <person name="Sanders W.S."/>
            <person name="Peterson D.G."/>
            <person name="Frelichowski J.E."/>
            <person name="Scheffler J.A."/>
            <person name="Scheffler B.E."/>
            <person name="Wendel J.F."/>
        </authorList>
    </citation>
    <scope>NUCLEOTIDE SEQUENCE [LARGE SCALE GENOMIC DNA]</scope>
    <source>
        <strain evidence="10">5</strain>
        <tissue evidence="10">Leaf</tissue>
    </source>
</reference>
<comment type="subcellular location">
    <subcellularLocation>
        <location evidence="1 7">Cytoplasm</location>
        <location evidence="1 7">Cytoskeleton</location>
        <location evidence="1 7">Microtubule organizing center</location>
    </subcellularLocation>
</comment>
<comment type="function">
    <text evidence="7">Component of the gamma-tubulin ring complex (gTuRC) which mediates microtubule nucleation.</text>
</comment>
<dbReference type="GO" id="GO:0051011">
    <property type="term" value="F:microtubule minus-end binding"/>
    <property type="evidence" value="ECO:0007669"/>
    <property type="project" value="TreeGrafter"/>
</dbReference>
<dbReference type="GO" id="GO:0051225">
    <property type="term" value="P:spindle assembly"/>
    <property type="evidence" value="ECO:0007669"/>
    <property type="project" value="TreeGrafter"/>
</dbReference>
<evidence type="ECO:0000259" key="8">
    <source>
        <dbReference type="Pfam" id="PF04130"/>
    </source>
</evidence>
<dbReference type="GO" id="GO:0007020">
    <property type="term" value="P:microtubule nucleation"/>
    <property type="evidence" value="ECO:0007669"/>
    <property type="project" value="InterPro"/>
</dbReference>
<dbReference type="GO" id="GO:0000930">
    <property type="term" value="C:gamma-tubulin complex"/>
    <property type="evidence" value="ECO:0007669"/>
    <property type="project" value="TreeGrafter"/>
</dbReference>
<dbReference type="FunFam" id="1.20.120.1900:FF:000010">
    <property type="entry name" value="Gamma-tubulin complex component"/>
    <property type="match status" value="1"/>
</dbReference>
<sequence length="502" mass="58193">MIYGILQDQHGEFFIRRQEDRDVEYGSSISDTSEKLARLSTVDTSLTDWHLGFHIFLDMLPEYIHMRVAESILFAGKAIRVLRNPSPAIQFQDALSNQQTKKGSQKFHGSAVGVPFQKEVFLDVKTIGEELLPQSVADKIETMLLDLKESSEFHKRSFECSVDSIRAIAASHLWQCFLEESRQLMRLPPRQSTAEADLMVPFQLAAIKTIGEEDKYFSRVSLQMPSFGITVKSSQRDLPKTKAYTDGSSETSVGGWDGIALEYSVDWPLQLFFTQEVLSKYRRIFQYLLRLKRTQMELEKSWASVMHQEHTYFAKHRKDQMNCSISQPPQQCFRPMWRVREHMAFLIRNLQFYIQVDVIESQWNVLQSHIQDSRDFTELVGFHQEYLSALISQSFLDIGSVSRILDSIMTLCLQFCWNIENQESSQNTSELERITEEFNKKSNSLYTILRSSRLAGSQRAPFLRRFLLRMNFNSFFEVGISAVLHILKNLDPVPFLHAVLFL</sequence>
<dbReference type="InterPro" id="IPR042241">
    <property type="entry name" value="GCP_C_sf"/>
</dbReference>
<feature type="domain" description="Gamma tubulin complex component C-terminal" evidence="8">
    <location>
        <begin position="187"/>
        <end position="476"/>
    </location>
</feature>
<evidence type="ECO:0000313" key="10">
    <source>
        <dbReference type="EMBL" id="MBA0741503.1"/>
    </source>
</evidence>
<keyword evidence="4 7" id="KW-0493">Microtubule</keyword>
<dbReference type="GO" id="GO:0005874">
    <property type="term" value="C:microtubule"/>
    <property type="evidence" value="ECO:0007669"/>
    <property type="project" value="UniProtKB-KW"/>
</dbReference>
<comment type="function">
    <text evidence="6">Gamma-tubulin complex is necessary for microtubule nucleation at the microtubule organizing centers (MTOCs).</text>
</comment>
<dbReference type="Pfam" id="PF04130">
    <property type="entry name" value="GCP_C_terminal"/>
    <property type="match status" value="1"/>
</dbReference>
<dbReference type="GO" id="GO:0000278">
    <property type="term" value="P:mitotic cell cycle"/>
    <property type="evidence" value="ECO:0007669"/>
    <property type="project" value="TreeGrafter"/>
</dbReference>
<evidence type="ECO:0000256" key="7">
    <source>
        <dbReference type="RuleBase" id="RU363050"/>
    </source>
</evidence>
<dbReference type="Pfam" id="PF17681">
    <property type="entry name" value="GCP_N_terminal"/>
    <property type="match status" value="1"/>
</dbReference>
<evidence type="ECO:0000256" key="5">
    <source>
        <dbReference type="ARBA" id="ARBA00023212"/>
    </source>
</evidence>
<keyword evidence="5 7" id="KW-0206">Cytoskeleton</keyword>
<dbReference type="InterPro" id="IPR007259">
    <property type="entry name" value="GCP"/>
</dbReference>
<name>A0A7J9BZ72_GOSGO</name>
<dbReference type="EMBL" id="JABEZY010000007">
    <property type="protein sequence ID" value="MBA0741503.1"/>
    <property type="molecule type" value="Genomic_DNA"/>
</dbReference>
<evidence type="ECO:0000256" key="3">
    <source>
        <dbReference type="ARBA" id="ARBA00022490"/>
    </source>
</evidence>
<dbReference type="PANTHER" id="PTHR19302">
    <property type="entry name" value="GAMMA TUBULIN COMPLEX PROTEIN"/>
    <property type="match status" value="1"/>
</dbReference>
<dbReference type="PANTHER" id="PTHR19302:SF27">
    <property type="entry name" value="GAMMA-TUBULIN COMPLEX COMPONENT 4"/>
    <property type="match status" value="1"/>
</dbReference>
<evidence type="ECO:0000259" key="9">
    <source>
        <dbReference type="Pfam" id="PF17681"/>
    </source>
</evidence>
<gene>
    <name evidence="10" type="ORF">Gogos_014654</name>
</gene>
<evidence type="ECO:0000256" key="2">
    <source>
        <dbReference type="ARBA" id="ARBA00010337"/>
    </source>
</evidence>
<dbReference type="OrthoDB" id="78652at2759"/>
<evidence type="ECO:0000256" key="1">
    <source>
        <dbReference type="ARBA" id="ARBA00004267"/>
    </source>
</evidence>
<organism evidence="10 11">
    <name type="scientific">Gossypium gossypioides</name>
    <name type="common">Mexican cotton</name>
    <name type="synonym">Selera gossypioides</name>
    <dbReference type="NCBI Taxonomy" id="34282"/>
    <lineage>
        <taxon>Eukaryota</taxon>
        <taxon>Viridiplantae</taxon>
        <taxon>Streptophyta</taxon>
        <taxon>Embryophyta</taxon>
        <taxon>Tracheophyta</taxon>
        <taxon>Spermatophyta</taxon>
        <taxon>Magnoliopsida</taxon>
        <taxon>eudicotyledons</taxon>
        <taxon>Gunneridae</taxon>
        <taxon>Pentapetalae</taxon>
        <taxon>rosids</taxon>
        <taxon>malvids</taxon>
        <taxon>Malvales</taxon>
        <taxon>Malvaceae</taxon>
        <taxon>Malvoideae</taxon>
        <taxon>Gossypium</taxon>
    </lineage>
</organism>
<dbReference type="Gene3D" id="1.20.120.1900">
    <property type="entry name" value="Gamma-tubulin complex, C-terminal domain"/>
    <property type="match status" value="1"/>
</dbReference>
<accession>A0A7J9BZ72</accession>
<dbReference type="GO" id="GO:0043015">
    <property type="term" value="F:gamma-tubulin binding"/>
    <property type="evidence" value="ECO:0007669"/>
    <property type="project" value="InterPro"/>
</dbReference>
<dbReference type="GO" id="GO:0031122">
    <property type="term" value="P:cytoplasmic microtubule organization"/>
    <property type="evidence" value="ECO:0007669"/>
    <property type="project" value="TreeGrafter"/>
</dbReference>
<dbReference type="Proteomes" id="UP000593579">
    <property type="component" value="Unassembled WGS sequence"/>
</dbReference>
<keyword evidence="11" id="KW-1185">Reference proteome</keyword>
<dbReference type="InterPro" id="IPR040457">
    <property type="entry name" value="GCP_C"/>
</dbReference>
<dbReference type="InterPro" id="IPR041470">
    <property type="entry name" value="GCP_N"/>
</dbReference>
<dbReference type="AlphaFoldDB" id="A0A7J9BZ72"/>
<comment type="similarity">
    <text evidence="2 7">Belongs to the TUBGCP family.</text>
</comment>
<feature type="domain" description="Gamma tubulin complex component protein N-terminal" evidence="9">
    <location>
        <begin position="1"/>
        <end position="180"/>
    </location>
</feature>